<accession>A0A5S4G109</accession>
<evidence type="ECO:0000313" key="4">
    <source>
        <dbReference type="Proteomes" id="UP000306628"/>
    </source>
</evidence>
<dbReference type="InterPro" id="IPR003749">
    <property type="entry name" value="ThiS/MoaD-like"/>
</dbReference>
<dbReference type="InterPro" id="IPR050955">
    <property type="entry name" value="Plant_Biomass_Hydrol_Est"/>
</dbReference>
<dbReference type="SUPFAM" id="SSF53474">
    <property type="entry name" value="alpha/beta-Hydrolases"/>
    <property type="match status" value="1"/>
</dbReference>
<protein>
    <recommendedName>
        <fullName evidence="5">Esterase</fullName>
    </recommendedName>
</protein>
<reference evidence="3 4" key="1">
    <citation type="submission" date="2019-05" db="EMBL/GenBank/DDBJ databases">
        <title>Draft genome sequence of Nonomuraea zeae DSM 100528.</title>
        <authorList>
            <person name="Saricaoglu S."/>
            <person name="Isik K."/>
        </authorList>
    </citation>
    <scope>NUCLEOTIDE SEQUENCE [LARGE SCALE GENOMIC DNA]</scope>
    <source>
        <strain evidence="3 4">DSM 100528</strain>
    </source>
</reference>
<proteinExistence type="predicted"/>
<dbReference type="Proteomes" id="UP000306628">
    <property type="component" value="Unassembled WGS sequence"/>
</dbReference>
<keyword evidence="1" id="KW-0732">Signal</keyword>
<dbReference type="RefSeq" id="WP_138695372.1">
    <property type="nucleotide sequence ID" value="NZ_JBHSAZ010000025.1"/>
</dbReference>
<dbReference type="EMBL" id="VCKX01000191">
    <property type="protein sequence ID" value="TMR26648.1"/>
    <property type="molecule type" value="Genomic_DNA"/>
</dbReference>
<organism evidence="3 4">
    <name type="scientific">Nonomuraea zeae</name>
    <dbReference type="NCBI Taxonomy" id="1642303"/>
    <lineage>
        <taxon>Bacteria</taxon>
        <taxon>Bacillati</taxon>
        <taxon>Actinomycetota</taxon>
        <taxon>Actinomycetes</taxon>
        <taxon>Streptosporangiales</taxon>
        <taxon>Streptosporangiaceae</taxon>
        <taxon>Nonomuraea</taxon>
    </lineage>
</organism>
<keyword evidence="4" id="KW-1185">Reference proteome</keyword>
<dbReference type="PANTHER" id="PTHR43037">
    <property type="entry name" value="UNNAMED PRODUCT-RELATED"/>
    <property type="match status" value="1"/>
</dbReference>
<gene>
    <name evidence="3" type="ORF">ETD85_41780</name>
</gene>
<dbReference type="InterPro" id="IPR029058">
    <property type="entry name" value="AB_hydrolase_fold"/>
</dbReference>
<evidence type="ECO:0000256" key="2">
    <source>
        <dbReference type="SAM" id="MobiDB-lite"/>
    </source>
</evidence>
<dbReference type="OrthoDB" id="9767239at2"/>
<name>A0A5S4G109_9ACTN</name>
<comment type="caution">
    <text evidence="3">The sequence shown here is derived from an EMBL/GenBank/DDBJ whole genome shotgun (WGS) entry which is preliminary data.</text>
</comment>
<dbReference type="Pfam" id="PF02597">
    <property type="entry name" value="ThiS"/>
    <property type="match status" value="1"/>
</dbReference>
<evidence type="ECO:0000256" key="1">
    <source>
        <dbReference type="ARBA" id="ARBA00022729"/>
    </source>
</evidence>
<evidence type="ECO:0008006" key="5">
    <source>
        <dbReference type="Google" id="ProtNLM"/>
    </source>
</evidence>
<dbReference type="AlphaFoldDB" id="A0A5S4G109"/>
<dbReference type="PANTHER" id="PTHR43037:SF1">
    <property type="entry name" value="BLL1128 PROTEIN"/>
    <property type="match status" value="1"/>
</dbReference>
<feature type="region of interest" description="Disordered" evidence="2">
    <location>
        <begin position="254"/>
        <end position="282"/>
    </location>
</feature>
<dbReference type="Gene3D" id="3.40.50.1820">
    <property type="entry name" value="alpha/beta hydrolase"/>
    <property type="match status" value="1"/>
</dbReference>
<sequence length="305" mass="31851">MASESPVVPGELTVGGRVRGFTIRLPRAAQDGGPRPLVVVLHGNHPEEGAGSRMMREWTTFDDQADARGWVIAYPDGHGGCWADGRGVTTAEAAGVDDVAFLRALIDHVASRHGTWLDRTMVAGVSNGAFMAHRLALAAGDQVAVLAAVAGGLPAALREVRPEYAISALLMHGTADRLTPIEGGYSRRRGPNGELRGRTLSLQETAEHWRAIDRCPPGPGRTLDTESSSRLTVDGGVGGTRVAAWTIIGGGHTWPGSRVPAGGRVPAEGGQSAGGGEPDTGEFDAAEEVCRFAAPLLIPAADRRL</sequence>
<evidence type="ECO:0000313" key="3">
    <source>
        <dbReference type="EMBL" id="TMR26648.1"/>
    </source>
</evidence>